<dbReference type="PROSITE" id="PS51892">
    <property type="entry name" value="SUBTILASE"/>
    <property type="match status" value="1"/>
</dbReference>
<dbReference type="Pfam" id="PF05922">
    <property type="entry name" value="Inhibitor_I9"/>
    <property type="match status" value="1"/>
</dbReference>
<evidence type="ECO:0000256" key="1">
    <source>
        <dbReference type="ARBA" id="ARBA00011073"/>
    </source>
</evidence>
<feature type="active site" description="Charge relay system" evidence="5">
    <location>
        <position position="594"/>
    </location>
</feature>
<evidence type="ECO:0000256" key="2">
    <source>
        <dbReference type="ARBA" id="ARBA00022670"/>
    </source>
</evidence>
<dbReference type="PANTHER" id="PTHR10795">
    <property type="entry name" value="PROPROTEIN CONVERTASE SUBTILISIN/KEXIN"/>
    <property type="match status" value="1"/>
</dbReference>
<dbReference type="InterPro" id="IPR036852">
    <property type="entry name" value="Peptidase_S8/S53_dom_sf"/>
</dbReference>
<evidence type="ECO:0000256" key="3">
    <source>
        <dbReference type="ARBA" id="ARBA00022801"/>
    </source>
</evidence>
<feature type="chain" id="PRO_5046197395" evidence="6">
    <location>
        <begin position="28"/>
        <end position="1038"/>
    </location>
</feature>
<accession>A0ABT9GZG5</accession>
<proteinExistence type="inferred from homology"/>
<dbReference type="InterPro" id="IPR015500">
    <property type="entry name" value="Peptidase_S8_subtilisin-rel"/>
</dbReference>
<dbReference type="InterPro" id="IPR041469">
    <property type="entry name" value="Subtilisin-like_FN3"/>
</dbReference>
<dbReference type="CDD" id="cd04818">
    <property type="entry name" value="PA_subtilisin_1"/>
    <property type="match status" value="1"/>
</dbReference>
<comment type="caution">
    <text evidence="11">The sequence shown here is derived from an EMBL/GenBank/DDBJ whole genome shotgun (WGS) entry which is preliminary data.</text>
</comment>
<feature type="domain" description="PA" evidence="8">
    <location>
        <begin position="429"/>
        <end position="512"/>
    </location>
</feature>
<evidence type="ECO:0000259" key="7">
    <source>
        <dbReference type="Pfam" id="PF00082"/>
    </source>
</evidence>
<dbReference type="SUPFAM" id="SSF52025">
    <property type="entry name" value="PA domain"/>
    <property type="match status" value="1"/>
</dbReference>
<dbReference type="InterPro" id="IPR046450">
    <property type="entry name" value="PA_dom_sf"/>
</dbReference>
<dbReference type="Proteomes" id="UP001231616">
    <property type="component" value="Unassembled WGS sequence"/>
</dbReference>
<evidence type="ECO:0000256" key="5">
    <source>
        <dbReference type="PROSITE-ProRule" id="PRU01240"/>
    </source>
</evidence>
<dbReference type="Gene3D" id="3.40.50.200">
    <property type="entry name" value="Peptidase S8/S53 domain"/>
    <property type="match status" value="1"/>
</dbReference>
<dbReference type="PRINTS" id="PR00723">
    <property type="entry name" value="SUBTILISIN"/>
</dbReference>
<evidence type="ECO:0000259" key="9">
    <source>
        <dbReference type="Pfam" id="PF05922"/>
    </source>
</evidence>
<evidence type="ECO:0000313" key="12">
    <source>
        <dbReference type="Proteomes" id="UP001231616"/>
    </source>
</evidence>
<feature type="active site" description="Charge relay system" evidence="5">
    <location>
        <position position="187"/>
    </location>
</feature>
<comment type="similarity">
    <text evidence="1 5">Belongs to the peptidase S8 family.</text>
</comment>
<keyword evidence="6" id="KW-0732">Signal</keyword>
<reference evidence="11 12" key="1">
    <citation type="submission" date="2023-08" db="EMBL/GenBank/DDBJ databases">
        <authorList>
            <person name="Joshi A."/>
            <person name="Thite S."/>
        </authorList>
    </citation>
    <scope>NUCLEOTIDE SEQUENCE [LARGE SCALE GENOMIC DNA]</scope>
    <source>
        <strain evidence="11 12">AC40</strain>
    </source>
</reference>
<dbReference type="InterPro" id="IPR000209">
    <property type="entry name" value="Peptidase_S8/S53_dom"/>
</dbReference>
<dbReference type="InterPro" id="IPR034197">
    <property type="entry name" value="Peptidases_S8_3"/>
</dbReference>
<evidence type="ECO:0000313" key="11">
    <source>
        <dbReference type="EMBL" id="MDP4536413.1"/>
    </source>
</evidence>
<dbReference type="InterPro" id="IPR010259">
    <property type="entry name" value="S8pro/Inhibitor_I9"/>
</dbReference>
<feature type="signal peptide" evidence="6">
    <location>
        <begin position="1"/>
        <end position="27"/>
    </location>
</feature>
<evidence type="ECO:0000256" key="6">
    <source>
        <dbReference type="SAM" id="SignalP"/>
    </source>
</evidence>
<organism evidence="11 12">
    <name type="scientific">Alkalimonas collagenimarina</name>
    <dbReference type="NCBI Taxonomy" id="400390"/>
    <lineage>
        <taxon>Bacteria</taxon>
        <taxon>Pseudomonadati</taxon>
        <taxon>Pseudomonadota</taxon>
        <taxon>Gammaproteobacteria</taxon>
        <taxon>Alkalimonas</taxon>
    </lineage>
</organism>
<feature type="active site" description="Charge relay system" evidence="5">
    <location>
        <position position="257"/>
    </location>
</feature>
<dbReference type="PROSITE" id="PS00138">
    <property type="entry name" value="SUBTILASE_SER"/>
    <property type="match status" value="1"/>
</dbReference>
<dbReference type="Gene3D" id="3.50.30.30">
    <property type="match status" value="1"/>
</dbReference>
<dbReference type="EMBL" id="JAUZVZ010000011">
    <property type="protein sequence ID" value="MDP4536413.1"/>
    <property type="molecule type" value="Genomic_DNA"/>
</dbReference>
<dbReference type="InterPro" id="IPR003137">
    <property type="entry name" value="PA_domain"/>
</dbReference>
<dbReference type="InterPro" id="IPR023828">
    <property type="entry name" value="Peptidase_S8_Ser-AS"/>
</dbReference>
<evidence type="ECO:0000256" key="4">
    <source>
        <dbReference type="ARBA" id="ARBA00022825"/>
    </source>
</evidence>
<dbReference type="InterPro" id="IPR037045">
    <property type="entry name" value="S8pro/Inhibitor_I9_sf"/>
</dbReference>
<dbReference type="Pfam" id="PF17766">
    <property type="entry name" value="fn3_6"/>
    <property type="match status" value="1"/>
</dbReference>
<gene>
    <name evidence="11" type="ORF">Q3O60_09460</name>
</gene>
<dbReference type="Pfam" id="PF02225">
    <property type="entry name" value="PA"/>
    <property type="match status" value="1"/>
</dbReference>
<name>A0ABT9GZG5_9GAMM</name>
<keyword evidence="12" id="KW-1185">Reference proteome</keyword>
<dbReference type="RefSeq" id="WP_305893678.1">
    <property type="nucleotide sequence ID" value="NZ_JAUZVZ010000011.1"/>
</dbReference>
<keyword evidence="3 5" id="KW-0378">Hydrolase</keyword>
<keyword evidence="2 5" id="KW-0645">Protease</keyword>
<dbReference type="Gene3D" id="2.60.40.2310">
    <property type="match status" value="1"/>
</dbReference>
<dbReference type="SUPFAM" id="SSF52743">
    <property type="entry name" value="Subtilisin-like"/>
    <property type="match status" value="1"/>
</dbReference>
<feature type="domain" description="Subtilisin-like protease fibronectin type-III" evidence="10">
    <location>
        <begin position="704"/>
        <end position="809"/>
    </location>
</feature>
<dbReference type="PROSITE" id="PS51257">
    <property type="entry name" value="PROKAR_LIPOPROTEIN"/>
    <property type="match status" value="1"/>
</dbReference>
<sequence length="1038" mass="107895">MTFQTKTTKALLAIAIAAACGTTAIHASPYEVSVDTDQLRLGDEAAAVAPYIVQVRGKSGVEKAEELGQLRPRNQARVAGQNRYNATSAEMVAYTQQLQSFHQQLAAQNAVSDLLHSYTHTFNGFSVRMSAEEAQRLRSHPDVVGVWLDEPMQLDTANTPEFLGLNGANGQHTLGVKGEDVVIGIVDSGIWPESESFADDGTYGPLAGWNGACDAGEDETFSCNNKLIGARYFNSSFTSVFNLQPGEFVSPRDADNHGTHVAATAAGNENVTATIAGTDIGTVTGIAPRARVAMYKACWNSSYVSPTGVNERGCFGGDTMAAIDAAVADGVDVINYSISGSLTDITTIAAAAKLRAAQAGVFVSVSAGNSGPGAGTVGTPAPWVASVGASTYDGTSVVAGIEVLSGSVSGTYRAIEAATTTPISQIGQVEAELVVADPLLACDPLANAAELEGKIALMQRGVCGFDIKLAAAQSSGAVGALVINSDGTPPIVMGGDGSFSIPGYMISLADGQGLLGALGNGEELSVRFSAGALAGQTEVGNIMAGFSSRGPNLASFDIIKPDITAPGVRILAAGSEQPMLGTNDVPFVYLQGTSMSSPHIAGMAALLREANPDWSPAMVKSALMTTARQDIVKQNGTTPADPFDFGAGHAVPASAANPGLVYDVDSLDYFAFLCGLEAFNFVANASGFSCDAFAAAGYDFEASQLNLPSIGIAALDGSRTVYREVTDVTGAASVYGIDVQAPAGFSATVLTLDQQGEWSASNSLQVPANGSAAYAIHFETTASSVFNQWRFGAVTLSNGQHDVRSPIAIQAVPPQLIEAPAEITAQVPARGGRVSFPVLMQYSGNTSTSMVGLSAPFGGTRTIPQDPDGTFSFNEPGLGSHFLEIPAGTRVARFMLNEDLASVPGAILDMYVYRCIASSCTFITSATSDSGNESIVLRDPAPAANSGAGNFYIVWVHARDLQGAAEVTYTMPYWIVDEHNTVTSRMVAPTRAIKGRFNNITLTTRGLTASPFPYMGVMSFNDDSGEEQTTTLLEIFAN</sequence>
<feature type="domain" description="Inhibitor I9" evidence="9">
    <location>
        <begin position="51"/>
        <end position="154"/>
    </location>
</feature>
<evidence type="ECO:0000259" key="10">
    <source>
        <dbReference type="Pfam" id="PF17766"/>
    </source>
</evidence>
<feature type="domain" description="Peptidase S8/S53" evidence="7">
    <location>
        <begin position="178"/>
        <end position="648"/>
    </location>
</feature>
<dbReference type="InterPro" id="IPR045051">
    <property type="entry name" value="SBT"/>
</dbReference>
<dbReference type="CDD" id="cd04852">
    <property type="entry name" value="Peptidases_S8_3"/>
    <property type="match status" value="1"/>
</dbReference>
<evidence type="ECO:0000259" key="8">
    <source>
        <dbReference type="Pfam" id="PF02225"/>
    </source>
</evidence>
<dbReference type="Gene3D" id="3.30.70.80">
    <property type="entry name" value="Peptidase S8 propeptide/proteinase inhibitor I9"/>
    <property type="match status" value="1"/>
</dbReference>
<protein>
    <submittedName>
        <fullName evidence="11">S8 family serine peptidase</fullName>
    </submittedName>
</protein>
<dbReference type="Pfam" id="PF00082">
    <property type="entry name" value="Peptidase_S8"/>
    <property type="match status" value="1"/>
</dbReference>
<keyword evidence="4 5" id="KW-0720">Serine protease</keyword>